<comment type="caution">
    <text evidence="2">The sequence shown here is derived from an EMBL/GenBank/DDBJ whole genome shotgun (WGS) entry which is preliminary data.</text>
</comment>
<keyword evidence="3" id="KW-1185">Reference proteome</keyword>
<reference evidence="2" key="1">
    <citation type="submission" date="2020-05" db="EMBL/GenBank/DDBJ databases">
        <title>WGS assembly of Panicum virgatum.</title>
        <authorList>
            <person name="Lovell J.T."/>
            <person name="Jenkins J."/>
            <person name="Shu S."/>
            <person name="Juenger T.E."/>
            <person name="Schmutz J."/>
        </authorList>
    </citation>
    <scope>NUCLEOTIDE SEQUENCE</scope>
    <source>
        <strain evidence="2">AP13</strain>
    </source>
</reference>
<evidence type="ECO:0000256" key="1">
    <source>
        <dbReference type="SAM" id="MobiDB-lite"/>
    </source>
</evidence>
<sequence>MPEILQSARRRPPVLLCSPPRSMRSGGRRGRRRGARNRRVTAWRERRREGRRPRRGGSPTTTPMRPDDDSEAGREAGGARSARGRSSLPRSAVLLPELRGRGRHKEGRGGDDRIPEPEIRSPHRSRLDASTPPPVVNDDGKEVEAEDTRLAGSSEGKGGSEGWRRCVEARGGVEGRRRLRGGARRSGRAAPSWGQEAEVTGDKKRKRPPRARGPARSAARAGAGARGRWCRWRRAVARWAAGASVGGGGAVRGRGVWRVASGSSRLGPGRMAWG</sequence>
<proteinExistence type="predicted"/>
<organism evidence="2 3">
    <name type="scientific">Panicum virgatum</name>
    <name type="common">Blackwell switchgrass</name>
    <dbReference type="NCBI Taxonomy" id="38727"/>
    <lineage>
        <taxon>Eukaryota</taxon>
        <taxon>Viridiplantae</taxon>
        <taxon>Streptophyta</taxon>
        <taxon>Embryophyta</taxon>
        <taxon>Tracheophyta</taxon>
        <taxon>Spermatophyta</taxon>
        <taxon>Magnoliopsida</taxon>
        <taxon>Liliopsida</taxon>
        <taxon>Poales</taxon>
        <taxon>Poaceae</taxon>
        <taxon>PACMAD clade</taxon>
        <taxon>Panicoideae</taxon>
        <taxon>Panicodae</taxon>
        <taxon>Paniceae</taxon>
        <taxon>Panicinae</taxon>
        <taxon>Panicum</taxon>
        <taxon>Panicum sect. Hiantes</taxon>
    </lineage>
</organism>
<dbReference type="Proteomes" id="UP000823388">
    <property type="component" value="Chromosome 9K"/>
</dbReference>
<feature type="compositionally biased region" description="Basic and acidic residues" evidence="1">
    <location>
        <begin position="65"/>
        <end position="74"/>
    </location>
</feature>
<evidence type="ECO:0000313" key="3">
    <source>
        <dbReference type="Proteomes" id="UP000823388"/>
    </source>
</evidence>
<feature type="compositionally biased region" description="Basic and acidic residues" evidence="1">
    <location>
        <begin position="138"/>
        <end position="149"/>
    </location>
</feature>
<feature type="compositionally biased region" description="Basic and acidic residues" evidence="1">
    <location>
        <begin position="107"/>
        <end position="127"/>
    </location>
</feature>
<dbReference type="EMBL" id="CM029053">
    <property type="protein sequence ID" value="KAG2546199.1"/>
    <property type="molecule type" value="Genomic_DNA"/>
</dbReference>
<feature type="compositionally biased region" description="Basic residues" evidence="1">
    <location>
        <begin position="26"/>
        <end position="41"/>
    </location>
</feature>
<protein>
    <submittedName>
        <fullName evidence="2">Uncharacterized protein</fullName>
    </submittedName>
</protein>
<feature type="compositionally biased region" description="Basic residues" evidence="1">
    <location>
        <begin position="177"/>
        <end position="187"/>
    </location>
</feature>
<feature type="compositionally biased region" description="Low complexity" evidence="1">
    <location>
        <begin position="212"/>
        <end position="226"/>
    </location>
</feature>
<dbReference type="AlphaFoldDB" id="A0A8T0NDC6"/>
<gene>
    <name evidence="2" type="ORF">PVAP13_9KG038989</name>
</gene>
<name>A0A8T0NDC6_PANVG</name>
<accession>A0A8T0NDC6</accession>
<evidence type="ECO:0000313" key="2">
    <source>
        <dbReference type="EMBL" id="KAG2546199.1"/>
    </source>
</evidence>
<feature type="compositionally biased region" description="Basic and acidic residues" evidence="1">
    <location>
        <begin position="162"/>
        <end position="176"/>
    </location>
</feature>
<feature type="region of interest" description="Disordered" evidence="1">
    <location>
        <begin position="1"/>
        <end position="226"/>
    </location>
</feature>
<feature type="compositionally biased region" description="Low complexity" evidence="1">
    <location>
        <begin position="78"/>
        <end position="87"/>
    </location>
</feature>